<dbReference type="EMBL" id="JACHEU010000001">
    <property type="protein sequence ID" value="MBB6012861.1"/>
    <property type="molecule type" value="Genomic_DNA"/>
</dbReference>
<dbReference type="GO" id="GO:0016887">
    <property type="term" value="F:ATP hydrolysis activity"/>
    <property type="evidence" value="ECO:0007669"/>
    <property type="project" value="InterPro"/>
</dbReference>
<protein>
    <submittedName>
        <fullName evidence="9">Glycerol transport system ATP-binding protein</fullName>
    </submittedName>
</protein>
<dbReference type="AlphaFoldDB" id="A0A7W9S2F2"/>
<dbReference type="SUPFAM" id="SSF50331">
    <property type="entry name" value="MOP-like"/>
    <property type="match status" value="1"/>
</dbReference>
<dbReference type="GO" id="GO:0005524">
    <property type="term" value="F:ATP binding"/>
    <property type="evidence" value="ECO:0007669"/>
    <property type="project" value="UniProtKB-KW"/>
</dbReference>
<sequence>MARIDLDHIRHSYLPNPTRDEHFALREVHHTFEDGGAYALLGPSGCGKTTLLNIISGLLKPSHGKLLFDGKDITNLSTQERNIAQVFQFPVIYDTMTVYDNLAFPLRNRGVSEPEVDRKVRETLAMIDLADWAKRKARGLTADQKQKISLGRGLVRSDVNAILFDEPLTVIDPHMKWVLRSQLKQLHRRFGHTMVYVTHDQTEALTFAEHVVVMYDGQIVQIGTPAELFERPKHTFVGYFIGSPGMNFLATEIDGNAARLGSQTIKLPAAPSVGPGKIELGIRPEYVRVGREGMPVSVTRIDDVGRHKVLRATLEGQDIAAIVGEDAEIPAEPHVLFDPAGINIYADSWRVEMGRADVARADGARAENGHRGKGG</sequence>
<evidence type="ECO:0000256" key="1">
    <source>
        <dbReference type="ARBA" id="ARBA00004417"/>
    </source>
</evidence>
<dbReference type="InterPro" id="IPR027417">
    <property type="entry name" value="P-loop_NTPase"/>
</dbReference>
<keyword evidence="10" id="KW-1185">Reference proteome</keyword>
<dbReference type="InterPro" id="IPR040582">
    <property type="entry name" value="OB_MalK-like"/>
</dbReference>
<evidence type="ECO:0000313" key="9">
    <source>
        <dbReference type="EMBL" id="MBB6012861.1"/>
    </source>
</evidence>
<dbReference type="PANTHER" id="PTHR43875">
    <property type="entry name" value="MALTODEXTRIN IMPORT ATP-BINDING PROTEIN MSMX"/>
    <property type="match status" value="1"/>
</dbReference>
<evidence type="ECO:0000256" key="3">
    <source>
        <dbReference type="ARBA" id="ARBA00022448"/>
    </source>
</evidence>
<dbReference type="PANTHER" id="PTHR43875:SF14">
    <property type="entry name" value="ABC TRANSPORTER ATP-BINDING PROTEIN"/>
    <property type="match status" value="1"/>
</dbReference>
<dbReference type="CDD" id="cd03259">
    <property type="entry name" value="ABC_Carb_Solutes_like"/>
    <property type="match status" value="1"/>
</dbReference>
<comment type="caution">
    <text evidence="9">The sequence shown here is derived from an EMBL/GenBank/DDBJ whole genome shotgun (WGS) entry which is preliminary data.</text>
</comment>
<organism evidence="9 10">
    <name type="scientific">Aquamicrobium lusatiense</name>
    <dbReference type="NCBI Taxonomy" id="89772"/>
    <lineage>
        <taxon>Bacteria</taxon>
        <taxon>Pseudomonadati</taxon>
        <taxon>Pseudomonadota</taxon>
        <taxon>Alphaproteobacteria</taxon>
        <taxon>Hyphomicrobiales</taxon>
        <taxon>Phyllobacteriaceae</taxon>
        <taxon>Aquamicrobium</taxon>
    </lineage>
</organism>
<comment type="similarity">
    <text evidence="2">Belongs to the ABC transporter superfamily.</text>
</comment>
<dbReference type="InterPro" id="IPR008995">
    <property type="entry name" value="Mo/tungstate-bd_C_term_dom"/>
</dbReference>
<dbReference type="GO" id="GO:0015408">
    <property type="term" value="F:ABC-type ferric iron transporter activity"/>
    <property type="evidence" value="ECO:0007669"/>
    <property type="project" value="InterPro"/>
</dbReference>
<evidence type="ECO:0000256" key="4">
    <source>
        <dbReference type="ARBA" id="ARBA00022475"/>
    </source>
</evidence>
<reference evidence="9 10" key="1">
    <citation type="submission" date="2020-08" db="EMBL/GenBank/DDBJ databases">
        <title>Genomic Encyclopedia of Type Strains, Phase IV (KMG-IV): sequencing the most valuable type-strain genomes for metagenomic binning, comparative biology and taxonomic classification.</title>
        <authorList>
            <person name="Goeker M."/>
        </authorList>
    </citation>
    <scope>NUCLEOTIDE SEQUENCE [LARGE SCALE GENOMIC DNA]</scope>
    <source>
        <strain evidence="9 10">DSM 11099</strain>
    </source>
</reference>
<evidence type="ECO:0000259" key="8">
    <source>
        <dbReference type="PROSITE" id="PS50893"/>
    </source>
</evidence>
<dbReference type="Pfam" id="PF17912">
    <property type="entry name" value="OB_MalK"/>
    <property type="match status" value="1"/>
</dbReference>
<evidence type="ECO:0000256" key="2">
    <source>
        <dbReference type="ARBA" id="ARBA00005417"/>
    </source>
</evidence>
<proteinExistence type="inferred from homology"/>
<keyword evidence="7" id="KW-0472">Membrane</keyword>
<evidence type="ECO:0000256" key="5">
    <source>
        <dbReference type="ARBA" id="ARBA00022741"/>
    </source>
</evidence>
<dbReference type="Gene3D" id="2.40.50.100">
    <property type="match status" value="1"/>
</dbReference>
<dbReference type="FunFam" id="3.40.50.300:FF:000042">
    <property type="entry name" value="Maltose/maltodextrin ABC transporter, ATP-binding protein"/>
    <property type="match status" value="1"/>
</dbReference>
<evidence type="ECO:0000313" key="10">
    <source>
        <dbReference type="Proteomes" id="UP000533306"/>
    </source>
</evidence>
<dbReference type="GO" id="GO:0055052">
    <property type="term" value="C:ATP-binding cassette (ABC) transporter complex, substrate-binding subunit-containing"/>
    <property type="evidence" value="ECO:0007669"/>
    <property type="project" value="TreeGrafter"/>
</dbReference>
<dbReference type="InterPro" id="IPR015853">
    <property type="entry name" value="ABC_transpr_FbpC"/>
</dbReference>
<keyword evidence="6 9" id="KW-0067">ATP-binding</keyword>
<dbReference type="SMART" id="SM00382">
    <property type="entry name" value="AAA"/>
    <property type="match status" value="1"/>
</dbReference>
<keyword evidence="3" id="KW-0813">Transport</keyword>
<dbReference type="PROSITE" id="PS50893">
    <property type="entry name" value="ABC_TRANSPORTER_2"/>
    <property type="match status" value="1"/>
</dbReference>
<dbReference type="Pfam" id="PF00005">
    <property type="entry name" value="ABC_tran"/>
    <property type="match status" value="1"/>
</dbReference>
<dbReference type="InterPro" id="IPR003593">
    <property type="entry name" value="AAA+_ATPase"/>
</dbReference>
<comment type="subcellular location">
    <subcellularLocation>
        <location evidence="1">Cell inner membrane</location>
        <topology evidence="1">Peripheral membrane protein</topology>
    </subcellularLocation>
</comment>
<name>A0A7W9S2F2_9HYPH</name>
<accession>A0A7W9S2F2</accession>
<evidence type="ECO:0000256" key="7">
    <source>
        <dbReference type="ARBA" id="ARBA00023136"/>
    </source>
</evidence>
<keyword evidence="5" id="KW-0547">Nucleotide-binding</keyword>
<dbReference type="InterPro" id="IPR003439">
    <property type="entry name" value="ABC_transporter-like_ATP-bd"/>
</dbReference>
<feature type="domain" description="ABC transporter" evidence="8">
    <location>
        <begin position="4"/>
        <end position="241"/>
    </location>
</feature>
<dbReference type="Proteomes" id="UP000533306">
    <property type="component" value="Unassembled WGS sequence"/>
</dbReference>
<dbReference type="SUPFAM" id="SSF52540">
    <property type="entry name" value="P-loop containing nucleoside triphosphate hydrolases"/>
    <property type="match status" value="1"/>
</dbReference>
<gene>
    <name evidence="9" type="ORF">HNR59_002206</name>
</gene>
<keyword evidence="4" id="KW-1003">Cell membrane</keyword>
<dbReference type="Gene3D" id="3.40.50.300">
    <property type="entry name" value="P-loop containing nucleotide triphosphate hydrolases"/>
    <property type="match status" value="1"/>
</dbReference>
<evidence type="ECO:0000256" key="6">
    <source>
        <dbReference type="ARBA" id="ARBA00022840"/>
    </source>
</evidence>
<dbReference type="InterPro" id="IPR047641">
    <property type="entry name" value="ABC_transpr_MalK/UgpC-like"/>
</dbReference>